<evidence type="ECO:0000313" key="2">
    <source>
        <dbReference type="EMBL" id="KAF2187351.1"/>
    </source>
</evidence>
<proteinExistence type="predicted"/>
<reference evidence="2" key="1">
    <citation type="journal article" date="2020" name="Stud. Mycol.">
        <title>101 Dothideomycetes genomes: a test case for predicting lifestyles and emergence of pathogens.</title>
        <authorList>
            <person name="Haridas S."/>
            <person name="Albert R."/>
            <person name="Binder M."/>
            <person name="Bloem J."/>
            <person name="Labutti K."/>
            <person name="Salamov A."/>
            <person name="Andreopoulos B."/>
            <person name="Baker S."/>
            <person name="Barry K."/>
            <person name="Bills G."/>
            <person name="Bluhm B."/>
            <person name="Cannon C."/>
            <person name="Castanera R."/>
            <person name="Culley D."/>
            <person name="Daum C."/>
            <person name="Ezra D."/>
            <person name="Gonzalez J."/>
            <person name="Henrissat B."/>
            <person name="Kuo A."/>
            <person name="Liang C."/>
            <person name="Lipzen A."/>
            <person name="Lutzoni F."/>
            <person name="Magnuson J."/>
            <person name="Mondo S."/>
            <person name="Nolan M."/>
            <person name="Ohm R."/>
            <person name="Pangilinan J."/>
            <person name="Park H.-J."/>
            <person name="Ramirez L."/>
            <person name="Alfaro M."/>
            <person name="Sun H."/>
            <person name="Tritt A."/>
            <person name="Yoshinaga Y."/>
            <person name="Zwiers L.-H."/>
            <person name="Turgeon B."/>
            <person name="Goodwin S."/>
            <person name="Spatafora J."/>
            <person name="Crous P."/>
            <person name="Grigoriev I."/>
        </authorList>
    </citation>
    <scope>NUCLEOTIDE SEQUENCE</scope>
    <source>
        <strain evidence="2">CBS 207.26</strain>
    </source>
</reference>
<feature type="compositionally biased region" description="Basic and acidic residues" evidence="1">
    <location>
        <begin position="232"/>
        <end position="242"/>
    </location>
</feature>
<evidence type="ECO:0000313" key="3">
    <source>
        <dbReference type="Proteomes" id="UP000800200"/>
    </source>
</evidence>
<name>A0A6A6E601_9PEZI</name>
<keyword evidence="3" id="KW-1185">Reference proteome</keyword>
<protein>
    <recommendedName>
        <fullName evidence="4">DUF4219 domain-containing protein</fullName>
    </recommendedName>
</protein>
<feature type="compositionally biased region" description="Basic and acidic residues" evidence="1">
    <location>
        <begin position="212"/>
        <end position="226"/>
    </location>
</feature>
<feature type="region of interest" description="Disordered" evidence="1">
    <location>
        <begin position="212"/>
        <end position="242"/>
    </location>
</feature>
<organism evidence="2 3">
    <name type="scientific">Zopfia rhizophila CBS 207.26</name>
    <dbReference type="NCBI Taxonomy" id="1314779"/>
    <lineage>
        <taxon>Eukaryota</taxon>
        <taxon>Fungi</taxon>
        <taxon>Dikarya</taxon>
        <taxon>Ascomycota</taxon>
        <taxon>Pezizomycotina</taxon>
        <taxon>Dothideomycetes</taxon>
        <taxon>Dothideomycetes incertae sedis</taxon>
        <taxon>Zopfiaceae</taxon>
        <taxon>Zopfia</taxon>
    </lineage>
</organism>
<dbReference type="AlphaFoldDB" id="A0A6A6E601"/>
<dbReference type="Pfam" id="PF14223">
    <property type="entry name" value="Retrotran_gag_2"/>
    <property type="match status" value="1"/>
</dbReference>
<gene>
    <name evidence="2" type="ORF">K469DRAFT_705036</name>
</gene>
<dbReference type="OrthoDB" id="5544992at2759"/>
<dbReference type="Proteomes" id="UP000800200">
    <property type="component" value="Unassembled WGS sequence"/>
</dbReference>
<accession>A0A6A6E601</accession>
<evidence type="ECO:0008006" key="4">
    <source>
        <dbReference type="Google" id="ProtNLM"/>
    </source>
</evidence>
<sequence length="242" mass="27178">MKLYGTTNYFEWSKAMRTTMDPLDLLPIIDSTVTLPPGPNSDVQESVDYMHKNTHALKLLTNSLSDEIYMEVFTANPNASPALLSSAKALWEELKARYQAKDVVRNYLALHRSIPKKWDCKTPIEIHVQSFSRNLRKLNELASIHGLETIPGWYQVTMLLGSIEGVDEGLQEKAVDALSNGLMKKVGKLKIADLAGDMGEGRHWVKELEVRRKEGGGVSRESEMSEKAPPADTERVDIRRKA</sequence>
<evidence type="ECO:0000256" key="1">
    <source>
        <dbReference type="SAM" id="MobiDB-lite"/>
    </source>
</evidence>
<dbReference type="EMBL" id="ML994627">
    <property type="protein sequence ID" value="KAF2187351.1"/>
    <property type="molecule type" value="Genomic_DNA"/>
</dbReference>